<dbReference type="SUPFAM" id="SSF54495">
    <property type="entry name" value="UBC-like"/>
    <property type="match status" value="1"/>
</dbReference>
<dbReference type="CDD" id="cd14046">
    <property type="entry name" value="STKc_EIF2AK4_GCN2_rpt2"/>
    <property type="match status" value="1"/>
</dbReference>
<evidence type="ECO:0000256" key="1">
    <source>
        <dbReference type="ARBA" id="ARBA00012513"/>
    </source>
</evidence>
<feature type="domain" description="RWD" evidence="15">
    <location>
        <begin position="16"/>
        <end position="131"/>
    </location>
</feature>
<dbReference type="PROSITE" id="PS50011">
    <property type="entry name" value="PROTEIN_KINASE_DOM"/>
    <property type="match status" value="2"/>
</dbReference>
<dbReference type="InterPro" id="IPR000719">
    <property type="entry name" value="Prot_kinase_dom"/>
</dbReference>
<reference evidence="16 17" key="1">
    <citation type="journal article" date="2018" name="Nat. Ecol. Evol.">
        <title>Genomic signatures of mitonuclear coevolution across populations of Tigriopus californicus.</title>
        <authorList>
            <person name="Barreto F.S."/>
            <person name="Watson E.T."/>
            <person name="Lima T.G."/>
            <person name="Willett C.S."/>
            <person name="Edmands S."/>
            <person name="Li W."/>
            <person name="Burton R.S."/>
        </authorList>
    </citation>
    <scope>NUCLEOTIDE SEQUENCE [LARGE SCALE GENOMIC DNA]</scope>
    <source>
        <strain evidence="16 17">San Diego</strain>
    </source>
</reference>
<protein>
    <recommendedName>
        <fullName evidence="1">non-specific serine/threonine protein kinase</fullName>
        <ecNumber evidence="1">2.7.11.1</ecNumber>
    </recommendedName>
</protein>
<evidence type="ECO:0000256" key="4">
    <source>
        <dbReference type="ARBA" id="ARBA00022741"/>
    </source>
</evidence>
<dbReference type="InterPro" id="IPR050339">
    <property type="entry name" value="CC_SR_Kinase"/>
</dbReference>
<dbReference type="Pfam" id="PF05773">
    <property type="entry name" value="RWD"/>
    <property type="match status" value="1"/>
</dbReference>
<evidence type="ECO:0000256" key="13">
    <source>
        <dbReference type="SAM" id="MobiDB-lite"/>
    </source>
</evidence>
<dbReference type="GO" id="GO:0000077">
    <property type="term" value="P:DNA damage checkpoint signaling"/>
    <property type="evidence" value="ECO:0007669"/>
    <property type="project" value="InterPro"/>
</dbReference>
<organism evidence="16 17">
    <name type="scientific">Tigriopus californicus</name>
    <name type="common">Marine copepod</name>
    <dbReference type="NCBI Taxonomy" id="6832"/>
    <lineage>
        <taxon>Eukaryota</taxon>
        <taxon>Metazoa</taxon>
        <taxon>Ecdysozoa</taxon>
        <taxon>Arthropoda</taxon>
        <taxon>Crustacea</taxon>
        <taxon>Multicrustacea</taxon>
        <taxon>Hexanauplia</taxon>
        <taxon>Copepoda</taxon>
        <taxon>Harpacticoida</taxon>
        <taxon>Harpacticidae</taxon>
        <taxon>Tigriopus</taxon>
    </lineage>
</organism>
<dbReference type="Proteomes" id="UP000318571">
    <property type="component" value="Chromosome 10"/>
</dbReference>
<dbReference type="InterPro" id="IPR017441">
    <property type="entry name" value="Protein_kinase_ATP_BS"/>
</dbReference>
<dbReference type="Gene3D" id="3.30.200.20">
    <property type="entry name" value="Phosphorylase Kinase, domain 1"/>
    <property type="match status" value="1"/>
</dbReference>
<dbReference type="PROSITE" id="PS00108">
    <property type="entry name" value="PROTEIN_KINASE_ST"/>
    <property type="match status" value="1"/>
</dbReference>
<evidence type="ECO:0000256" key="11">
    <source>
        <dbReference type="PIRSR" id="PIRSR000660-2"/>
    </source>
</evidence>
<feature type="compositionally biased region" description="Low complexity" evidence="13">
    <location>
        <begin position="712"/>
        <end position="722"/>
    </location>
</feature>
<dbReference type="EMBL" id="VCGU01000458">
    <property type="protein sequence ID" value="TRY62517.1"/>
    <property type="molecule type" value="Genomic_DNA"/>
</dbReference>
<feature type="compositionally biased region" description="Polar residues" evidence="13">
    <location>
        <begin position="758"/>
        <end position="777"/>
    </location>
</feature>
<comment type="catalytic activity">
    <reaction evidence="9">
        <text>L-seryl-[protein] + ATP = O-phospho-L-seryl-[protein] + ADP + H(+)</text>
        <dbReference type="Rhea" id="RHEA:17989"/>
        <dbReference type="Rhea" id="RHEA-COMP:9863"/>
        <dbReference type="Rhea" id="RHEA-COMP:11604"/>
        <dbReference type="ChEBI" id="CHEBI:15378"/>
        <dbReference type="ChEBI" id="CHEBI:29999"/>
        <dbReference type="ChEBI" id="CHEBI:30616"/>
        <dbReference type="ChEBI" id="CHEBI:83421"/>
        <dbReference type="ChEBI" id="CHEBI:456216"/>
        <dbReference type="EC" id="2.7.11.1"/>
    </reaction>
</comment>
<dbReference type="EC" id="2.7.11.1" evidence="1"/>
<keyword evidence="4 11" id="KW-0547">Nucleotide-binding</keyword>
<sequence>MEASEDTNDRRERQELEVEALRAVYDRDFQDVRSQDVWKVDRPPEFTLRLGPNHDSQGHLEEHCSLLLHVKMGVDYPHSAPAYLDLLQVRGLSDQMIEQLRSQLIAEAERLRGHEMILDLAQKVADWITQHNKPAFESIYAEMEARKSMERCQAKEAQDQALAERFTVESQELELIREEVARKAEAVKEERLQRKEEEKRKQQVLSHDESPAETRSNSHHGMMAGHRRPSVVRRTRTSSSRTSEGSDISVERSSIEVKQIAALLTGEKVTVTRGQLLGLNPQSGGSVFLGMCNTGRPVAVYEWHFRTQRSKPASSVSLSTPNPVHDLPTLTRQVAVIEQELSSMQKVPPHPNVVKVLGLTQEKLASTFKLYLFEEFVSGTSLSFYLNENIPLEADFLRFVVSGIVLALEHMHSQNVVHRDLRDTSVFLENGIVRVNGFSVERKARELTGHYLLDKFPIAIGRGGKKVDVFRLGLLVLSLALGEIVSDASIPTRLFSSDFCDFLKKCLNKNEHDRWSSAQLLDHPWIKQRIERTPLKTPLKQNALQARNETKKLNETLDSNSEQDQENEEGSVAFPFMNVGSGQSRLQLEFEFICYIGKGGFGEVMKVRNKLDGQIYAIKKIKLNPKNKQMTRKLMREVKLLSRLNHENVVRYYTSWIEVTTIMDDKKEVETSFDEDSSFAIRNAIHKSKRFKEPLNLDPNIHLPPGMTEANSSFGVSFGGSHFPEDDDSSSSAGDDESDDDDDLFGTSFLPQCETDWNESQNSSDSDIVFQSDSGPSSAKMIGLSDCSSSSTGEAKEPSGIVPNFSGTESSGLALSSVATLPPTKEIRLMYIQMEYCDKQTLRNAIDDGLHKDGQRMWRLFREIIEGLVHIHTQGMIHRDLKPVNIFLDAQDHVKIGDFGLATSSLMDKQGDDFTTYNDSVDNIGEDDMTGEIGTALYIAPEINAGRFTSYTQKVDIYSLGVIFFEMCHPPLTTGMERIQVLSQLRSSEIILPSILNEAVMMQQKHILQWMLDHDPIKRPNSQELLQSDFLPPPQVEEAELREMIKHSLANPKSSSYRHLIERCLSQNMDKAQDISFDMDLIRATSRKALRKSLLGQEHIRQLAQKVFHRHGAIHIQFSHMLPQTKEPLYDKATTLVQVMTRGGNVVSLPYDHRVLFARFLVRSQLSNVKRYCIGSVFREMRTFGIHPSEHVECAFDIVTPSEGCLLADAEVITVADELLGEVCPNRERGFFFRLNHSLLLRGILLNCGIEEVLHSEVYNVIREGDRWSKSQRLTHLTGLGISEQICTALFGVLAKEGPPKLVQNFLRYMIRKKTAASTDMKQALQELERIISTAQSMGVKCPMTHQTSMIQKKASLAQGLWIKGIKTLVCDSFFSLEEVQEQAQELGASHIVILRESESMARVRCLDKDRFQEKKVPLAEIPDFVEAAQDNANAVRDNYYPLNRCESISSSNRNGPAISESKLGAIQVNYNHIFLDKSKYGTSVKKKLESTISAKIIPNLQLLAPGVLVEVLTLPFPKVVVKSMAALLDFEDEAAFQRSFPALLEKHSRYRKELRNVCDEIQSLKYEKYISVFILYSVEEHDHVSVMAI</sequence>
<evidence type="ECO:0000256" key="9">
    <source>
        <dbReference type="ARBA" id="ARBA00048679"/>
    </source>
</evidence>
<proteinExistence type="inferred from homology"/>
<keyword evidence="2" id="KW-0723">Serine/threonine-protein kinase</keyword>
<feature type="compositionally biased region" description="Basic residues" evidence="13">
    <location>
        <begin position="225"/>
        <end position="236"/>
    </location>
</feature>
<evidence type="ECO:0000256" key="3">
    <source>
        <dbReference type="ARBA" id="ARBA00022679"/>
    </source>
</evidence>
<evidence type="ECO:0000256" key="10">
    <source>
        <dbReference type="PIRSR" id="PIRSR000660-1"/>
    </source>
</evidence>
<dbReference type="CDD" id="cd23823">
    <property type="entry name" value="RWD_GCN2"/>
    <property type="match status" value="1"/>
</dbReference>
<comment type="catalytic activity">
    <reaction evidence="8">
        <text>L-threonyl-[protein] + ATP = O-phospho-L-threonyl-[protein] + ADP + H(+)</text>
        <dbReference type="Rhea" id="RHEA:46608"/>
        <dbReference type="Rhea" id="RHEA-COMP:11060"/>
        <dbReference type="Rhea" id="RHEA-COMP:11605"/>
        <dbReference type="ChEBI" id="CHEBI:15378"/>
        <dbReference type="ChEBI" id="CHEBI:30013"/>
        <dbReference type="ChEBI" id="CHEBI:30616"/>
        <dbReference type="ChEBI" id="CHEBI:61977"/>
        <dbReference type="ChEBI" id="CHEBI:456216"/>
        <dbReference type="EC" id="2.7.11.1"/>
    </reaction>
</comment>
<comment type="similarity">
    <text evidence="7">Belongs to the protein kinase superfamily. Ser/Thr protein kinase family. GCN2 subfamily.</text>
</comment>
<dbReference type="PANTHER" id="PTHR11042">
    <property type="entry name" value="EUKARYOTIC TRANSLATION INITIATION FACTOR 2-ALPHA KINASE EIF2-ALPHA KINASE -RELATED"/>
    <property type="match status" value="1"/>
</dbReference>
<evidence type="ECO:0000256" key="2">
    <source>
        <dbReference type="ARBA" id="ARBA00022527"/>
    </source>
</evidence>
<feature type="active site" description="Proton acceptor" evidence="10">
    <location>
        <position position="880"/>
    </location>
</feature>
<dbReference type="Pfam" id="PF00069">
    <property type="entry name" value="Pkinase"/>
    <property type="match status" value="3"/>
</dbReference>
<dbReference type="InterPro" id="IPR045864">
    <property type="entry name" value="aa-tRNA-synth_II/BPL/LPL"/>
</dbReference>
<keyword evidence="17" id="KW-1185">Reference proteome</keyword>
<feature type="binding site" evidence="11">
    <location>
        <begin position="596"/>
        <end position="604"/>
    </location>
    <ligand>
        <name>ATP</name>
        <dbReference type="ChEBI" id="CHEBI:30616"/>
    </ligand>
</feature>
<evidence type="ECO:0000259" key="14">
    <source>
        <dbReference type="PROSITE" id="PS50011"/>
    </source>
</evidence>
<dbReference type="Gene3D" id="3.30.930.10">
    <property type="entry name" value="Bira Bifunctional Protein, Domain 2"/>
    <property type="match status" value="1"/>
</dbReference>
<evidence type="ECO:0000256" key="6">
    <source>
        <dbReference type="ARBA" id="ARBA00022840"/>
    </source>
</evidence>
<dbReference type="STRING" id="6832.A0A553NAS0"/>
<dbReference type="Gene3D" id="1.10.510.10">
    <property type="entry name" value="Transferase(Phosphotransferase) domain 1"/>
    <property type="match status" value="2"/>
</dbReference>
<evidence type="ECO:0000259" key="15">
    <source>
        <dbReference type="PROSITE" id="PS50908"/>
    </source>
</evidence>
<dbReference type="SMART" id="SM00220">
    <property type="entry name" value="S_TKc"/>
    <property type="match status" value="2"/>
</dbReference>
<dbReference type="Gene3D" id="3.10.110.10">
    <property type="entry name" value="Ubiquitin Conjugating Enzyme"/>
    <property type="match status" value="1"/>
</dbReference>
<feature type="binding site" evidence="11">
    <location>
        <position position="619"/>
    </location>
    <ligand>
        <name>ATP</name>
        <dbReference type="ChEBI" id="CHEBI:30616"/>
    </ligand>
</feature>
<accession>A0A553NAS0</accession>
<dbReference type="SUPFAM" id="SSF55681">
    <property type="entry name" value="Class II aaRS and biotin synthetases"/>
    <property type="match status" value="1"/>
</dbReference>
<evidence type="ECO:0000313" key="17">
    <source>
        <dbReference type="Proteomes" id="UP000318571"/>
    </source>
</evidence>
<feature type="region of interest" description="Disordered" evidence="13">
    <location>
        <begin position="702"/>
        <end position="804"/>
    </location>
</feature>
<feature type="compositionally biased region" description="Basic and acidic residues" evidence="13">
    <location>
        <begin position="187"/>
        <end position="212"/>
    </location>
</feature>
<feature type="domain" description="Protein kinase" evidence="14">
    <location>
        <begin position="590"/>
        <end position="1031"/>
    </location>
</feature>
<feature type="binding site" evidence="12">
    <location>
        <position position="620"/>
    </location>
    <ligand>
        <name>ATP</name>
        <dbReference type="ChEBI" id="CHEBI:30616"/>
    </ligand>
</feature>
<dbReference type="GO" id="GO:0005634">
    <property type="term" value="C:nucleus"/>
    <property type="evidence" value="ECO:0007669"/>
    <property type="project" value="TreeGrafter"/>
</dbReference>
<evidence type="ECO:0000256" key="5">
    <source>
        <dbReference type="ARBA" id="ARBA00022777"/>
    </source>
</evidence>
<dbReference type="GO" id="GO:0005737">
    <property type="term" value="C:cytoplasm"/>
    <property type="evidence" value="ECO:0007669"/>
    <property type="project" value="TreeGrafter"/>
</dbReference>
<dbReference type="SUPFAM" id="SSF56112">
    <property type="entry name" value="Protein kinase-like (PK-like)"/>
    <property type="match status" value="2"/>
</dbReference>
<keyword evidence="6 11" id="KW-0067">ATP-binding</keyword>
<name>A0A553NAS0_TIGCA</name>
<dbReference type="PROSITE" id="PS50908">
    <property type="entry name" value="RWD"/>
    <property type="match status" value="1"/>
</dbReference>
<dbReference type="GO" id="GO:0005524">
    <property type="term" value="F:ATP binding"/>
    <property type="evidence" value="ECO:0007669"/>
    <property type="project" value="UniProtKB-UniRule"/>
</dbReference>
<evidence type="ECO:0000256" key="12">
    <source>
        <dbReference type="PROSITE-ProRule" id="PRU10141"/>
    </source>
</evidence>
<evidence type="ECO:0000256" key="8">
    <source>
        <dbReference type="ARBA" id="ARBA00047899"/>
    </source>
</evidence>
<dbReference type="SMART" id="SM00591">
    <property type="entry name" value="RWD"/>
    <property type="match status" value="1"/>
</dbReference>
<dbReference type="InterPro" id="IPR008271">
    <property type="entry name" value="Ser/Thr_kinase_AS"/>
</dbReference>
<dbReference type="InterPro" id="IPR016135">
    <property type="entry name" value="UBQ-conjugating_enzyme/RWD"/>
</dbReference>
<gene>
    <name evidence="16" type="ORF">TCAL_00386</name>
</gene>
<dbReference type="FunFam" id="3.10.110.10:FF:000050">
    <property type="entry name" value="eIF-2-alpha kinase GCN2"/>
    <property type="match status" value="1"/>
</dbReference>
<evidence type="ECO:0000256" key="7">
    <source>
        <dbReference type="ARBA" id="ARBA00037982"/>
    </source>
</evidence>
<dbReference type="GO" id="GO:0004694">
    <property type="term" value="F:eukaryotic translation initiation factor 2alpha kinase activity"/>
    <property type="evidence" value="ECO:0007669"/>
    <property type="project" value="InterPro"/>
</dbReference>
<evidence type="ECO:0000313" key="16">
    <source>
        <dbReference type="EMBL" id="TRY62517.1"/>
    </source>
</evidence>
<feature type="compositionally biased region" description="Acidic residues" evidence="13">
    <location>
        <begin position="725"/>
        <end position="744"/>
    </location>
</feature>
<dbReference type="PANTHER" id="PTHR11042:SF136">
    <property type="entry name" value="EIF-2-ALPHA KINASE GCN2"/>
    <property type="match status" value="1"/>
</dbReference>
<keyword evidence="5" id="KW-0418">Kinase</keyword>
<dbReference type="OMA" id="IKRYHIT"/>
<comment type="caution">
    <text evidence="16">The sequence shown here is derived from an EMBL/GenBank/DDBJ whole genome shotgun (WGS) entry which is preliminary data.</text>
</comment>
<feature type="domain" description="Protein kinase" evidence="14">
    <location>
        <begin position="257"/>
        <end position="526"/>
    </location>
</feature>
<keyword evidence="3" id="KW-0808">Transferase</keyword>
<dbReference type="PROSITE" id="PS00107">
    <property type="entry name" value="PROTEIN_KINASE_ATP"/>
    <property type="match status" value="1"/>
</dbReference>
<feature type="region of interest" description="Disordered" evidence="13">
    <location>
        <begin position="187"/>
        <end position="247"/>
    </location>
</feature>
<dbReference type="GO" id="GO:0009893">
    <property type="term" value="P:positive regulation of metabolic process"/>
    <property type="evidence" value="ECO:0007669"/>
    <property type="project" value="UniProtKB-ARBA"/>
</dbReference>
<dbReference type="InterPro" id="IPR006575">
    <property type="entry name" value="RWD_dom"/>
</dbReference>
<dbReference type="InterPro" id="IPR011009">
    <property type="entry name" value="Kinase-like_dom_sf"/>
</dbReference>